<accession>A0A8J7Y2R4</accession>
<feature type="compositionally biased region" description="Basic and acidic residues" evidence="1">
    <location>
        <begin position="10"/>
        <end position="19"/>
    </location>
</feature>
<comment type="caution">
    <text evidence="2">The sequence shown here is derived from an EMBL/GenBank/DDBJ whole genome shotgun (WGS) entry which is preliminary data.</text>
</comment>
<dbReference type="InterPro" id="IPR055755">
    <property type="entry name" value="DUF7331"/>
</dbReference>
<evidence type="ECO:0000313" key="3">
    <source>
        <dbReference type="Proteomes" id="UP000766550"/>
    </source>
</evidence>
<dbReference type="RefSeq" id="WP_135302175.1">
    <property type="nucleotide sequence ID" value="NZ_JAHQXF010000001.1"/>
</dbReference>
<evidence type="ECO:0000256" key="1">
    <source>
        <dbReference type="SAM" id="MobiDB-lite"/>
    </source>
</evidence>
<dbReference type="AlphaFoldDB" id="A0A8J7Y2R4"/>
<name>A0A8J7Y2R4_9EURY</name>
<evidence type="ECO:0000313" key="2">
    <source>
        <dbReference type="EMBL" id="MBV0923655.1"/>
    </source>
</evidence>
<dbReference type="EMBL" id="JAHQXF010000001">
    <property type="protein sequence ID" value="MBV0923655.1"/>
    <property type="molecule type" value="Genomic_DNA"/>
</dbReference>
<dbReference type="Proteomes" id="UP000766550">
    <property type="component" value="Unassembled WGS sequence"/>
</dbReference>
<feature type="region of interest" description="Disordered" evidence="1">
    <location>
        <begin position="1"/>
        <end position="35"/>
    </location>
</feature>
<dbReference type="Pfam" id="PF24018">
    <property type="entry name" value="DUF7331"/>
    <property type="match status" value="1"/>
</dbReference>
<protein>
    <submittedName>
        <fullName evidence="2">Uncharacterized protein</fullName>
    </submittedName>
</protein>
<organism evidence="2 3">
    <name type="scientific">Haloarcula limicola</name>
    <dbReference type="NCBI Taxonomy" id="1429915"/>
    <lineage>
        <taxon>Archaea</taxon>
        <taxon>Methanobacteriati</taxon>
        <taxon>Methanobacteriota</taxon>
        <taxon>Stenosarchaea group</taxon>
        <taxon>Halobacteria</taxon>
        <taxon>Halobacteriales</taxon>
        <taxon>Haloarculaceae</taxon>
        <taxon>Haloarcula</taxon>
    </lineage>
</organism>
<reference evidence="2 3" key="1">
    <citation type="submission" date="2021-06" db="EMBL/GenBank/DDBJ databases">
        <title>New haloarchaea isolates fom saline soil.</title>
        <authorList>
            <person name="Duran-Viseras A."/>
            <person name="Sanchez-Porro C.S."/>
            <person name="Ventosa A."/>
        </authorList>
    </citation>
    <scope>NUCLEOTIDE SEQUENCE [LARGE SCALE GENOMIC DNA]</scope>
    <source>
        <strain evidence="2 3">JCM 183640</strain>
    </source>
</reference>
<sequence>MSHHASPDGQSDRADDLRSEPALPDAVQTTETYETEEGTVFYDAQNPLAWVQTDTAVSLSEVA</sequence>
<keyword evidence="3" id="KW-1185">Reference proteome</keyword>
<gene>
    <name evidence="2" type="ORF">KTS45_05520</name>
</gene>
<proteinExistence type="predicted"/>